<gene>
    <name evidence="3" type="ORF">AALO_G00044760</name>
</gene>
<keyword evidence="4" id="KW-1185">Reference proteome</keyword>
<accession>A0AAV6H930</accession>
<protein>
    <recommendedName>
        <fullName evidence="2">Myb/SANT-like DNA-binding domain-containing protein</fullName>
    </recommendedName>
</protein>
<evidence type="ECO:0000259" key="2">
    <source>
        <dbReference type="Pfam" id="PF13837"/>
    </source>
</evidence>
<organism evidence="3 4">
    <name type="scientific">Alosa alosa</name>
    <name type="common">allis shad</name>
    <dbReference type="NCBI Taxonomy" id="278164"/>
    <lineage>
        <taxon>Eukaryota</taxon>
        <taxon>Metazoa</taxon>
        <taxon>Chordata</taxon>
        <taxon>Craniata</taxon>
        <taxon>Vertebrata</taxon>
        <taxon>Euteleostomi</taxon>
        <taxon>Actinopterygii</taxon>
        <taxon>Neopterygii</taxon>
        <taxon>Teleostei</taxon>
        <taxon>Clupei</taxon>
        <taxon>Clupeiformes</taxon>
        <taxon>Clupeoidei</taxon>
        <taxon>Clupeidae</taxon>
        <taxon>Alosa</taxon>
    </lineage>
</organism>
<comment type="caution">
    <text evidence="3">The sequence shown here is derived from an EMBL/GenBank/DDBJ whole genome shotgun (WGS) entry which is preliminary data.</text>
</comment>
<dbReference type="EMBL" id="JADWDJ010000003">
    <property type="protein sequence ID" value="KAG5283680.1"/>
    <property type="molecule type" value="Genomic_DNA"/>
</dbReference>
<dbReference type="AlphaFoldDB" id="A0AAV6H930"/>
<dbReference type="Pfam" id="PF13837">
    <property type="entry name" value="Myb_DNA-bind_4"/>
    <property type="match status" value="2"/>
</dbReference>
<feature type="region of interest" description="Disordered" evidence="1">
    <location>
        <begin position="313"/>
        <end position="379"/>
    </location>
</feature>
<dbReference type="Proteomes" id="UP000823561">
    <property type="component" value="Chromosome 3"/>
</dbReference>
<evidence type="ECO:0000313" key="3">
    <source>
        <dbReference type="EMBL" id="KAG5283680.1"/>
    </source>
</evidence>
<proteinExistence type="predicted"/>
<dbReference type="PANTHER" id="PTHR47595">
    <property type="entry name" value="HEAT SHOCK 70 KDA PROTEIN 14"/>
    <property type="match status" value="1"/>
</dbReference>
<feature type="compositionally biased region" description="Basic and acidic residues" evidence="1">
    <location>
        <begin position="330"/>
        <end position="339"/>
    </location>
</feature>
<feature type="region of interest" description="Disordered" evidence="1">
    <location>
        <begin position="270"/>
        <end position="290"/>
    </location>
</feature>
<sequence>MENEIATKAVERWADSEVEAFLSIYSEDCIQGARRNTEVYQVISLRLAQMGIYHTPKQCREKIKKLKQDYKKAKETILQSGGSRGRTSKWFNSLDLILGNRPAHSEAVTFDATAWNATTDNVAVTNNLELDSSSAEASETPEQTQASVKVGDKWTHIEVQSLLSIYAEEEIQREFGMLRRNEKVYQKIAERLAEMGFHHTSKHCRDKIKKMKQDYRRIKELESTGVDPCKRLGRPRWFDALDAILSRKADYVHMSGTNHGETLLLEVMSDDDSRSNSNNGQESSAEDDHKERIHLDGLIDSLGTSGCHDSVSPSFGLISPSHVPGQVKSKHSERARMEEQDLYSPGTSVCCESASPSFGLRSPSQGPHHINGKRKRDSELQDVVREMEKRDAIFLETMQEMEEAHIDILRQELDQRERHYQMLIAHDAREAEAREREFTLRREEAAESRRQQEAFQQGFLNVLNRLVQVLDKTDSPVTPPLD</sequence>
<dbReference type="InterPro" id="IPR044822">
    <property type="entry name" value="Myb_DNA-bind_4"/>
</dbReference>
<reference evidence="3" key="1">
    <citation type="submission" date="2020-10" db="EMBL/GenBank/DDBJ databases">
        <title>Chromosome-scale genome assembly of the Allis shad, Alosa alosa.</title>
        <authorList>
            <person name="Margot Z."/>
            <person name="Christophe K."/>
            <person name="Cabau C."/>
            <person name="Louis A."/>
            <person name="Berthelot C."/>
            <person name="Parey E."/>
            <person name="Roest Crollius H."/>
            <person name="Montfort J."/>
            <person name="Robinson-Rechavi M."/>
            <person name="Bucao C."/>
            <person name="Bouchez O."/>
            <person name="Gislard M."/>
            <person name="Lluch J."/>
            <person name="Milhes M."/>
            <person name="Lampietro C."/>
            <person name="Lopez Roques C."/>
            <person name="Donnadieu C."/>
            <person name="Braasch I."/>
            <person name="Desvignes T."/>
            <person name="Postlethwait J."/>
            <person name="Bobe J."/>
            <person name="Guiguen Y."/>
        </authorList>
    </citation>
    <scope>NUCLEOTIDE SEQUENCE</scope>
    <source>
        <strain evidence="3">M-15738</strain>
        <tissue evidence="3">Blood</tissue>
    </source>
</reference>
<dbReference type="Gene3D" id="1.10.10.60">
    <property type="entry name" value="Homeodomain-like"/>
    <property type="match status" value="2"/>
</dbReference>
<feature type="domain" description="Myb/SANT-like DNA-binding" evidence="2">
    <location>
        <begin position="152"/>
        <end position="242"/>
    </location>
</feature>
<feature type="domain" description="Myb/SANT-like DNA-binding" evidence="2">
    <location>
        <begin position="12"/>
        <end position="95"/>
    </location>
</feature>
<name>A0AAV6H930_9TELE</name>
<evidence type="ECO:0000256" key="1">
    <source>
        <dbReference type="SAM" id="MobiDB-lite"/>
    </source>
</evidence>
<evidence type="ECO:0000313" key="4">
    <source>
        <dbReference type="Proteomes" id="UP000823561"/>
    </source>
</evidence>
<dbReference type="PANTHER" id="PTHR47595:SF1">
    <property type="entry name" value="MYB_SANT-LIKE DNA-BINDING DOMAIN-CONTAINING PROTEIN"/>
    <property type="match status" value="1"/>
</dbReference>